<keyword evidence="1" id="KW-0472">Membrane</keyword>
<dbReference type="EMBL" id="ML121530">
    <property type="protein sequence ID" value="RPB27946.1"/>
    <property type="molecule type" value="Genomic_DNA"/>
</dbReference>
<organism evidence="2 3">
    <name type="scientific">Terfezia boudieri ATCC MYA-4762</name>
    <dbReference type="NCBI Taxonomy" id="1051890"/>
    <lineage>
        <taxon>Eukaryota</taxon>
        <taxon>Fungi</taxon>
        <taxon>Dikarya</taxon>
        <taxon>Ascomycota</taxon>
        <taxon>Pezizomycotina</taxon>
        <taxon>Pezizomycetes</taxon>
        <taxon>Pezizales</taxon>
        <taxon>Pezizaceae</taxon>
        <taxon>Terfezia</taxon>
    </lineage>
</organism>
<name>A0A3N4LYF9_9PEZI</name>
<evidence type="ECO:0000313" key="2">
    <source>
        <dbReference type="EMBL" id="RPB27946.1"/>
    </source>
</evidence>
<dbReference type="AlphaFoldDB" id="A0A3N4LYF9"/>
<keyword evidence="1" id="KW-1133">Transmembrane helix</keyword>
<protein>
    <submittedName>
        <fullName evidence="2">Uncharacterized protein</fullName>
    </submittedName>
</protein>
<proteinExistence type="predicted"/>
<evidence type="ECO:0000313" key="3">
    <source>
        <dbReference type="Proteomes" id="UP000267821"/>
    </source>
</evidence>
<dbReference type="Proteomes" id="UP000267821">
    <property type="component" value="Unassembled WGS sequence"/>
</dbReference>
<keyword evidence="3" id="KW-1185">Reference proteome</keyword>
<sequence>MGALRLTSLVSCIAFRARRTWQINLPCPESTRVSGWLLIEVLSIFFKKKKKNVVLTTFCFAFLLFRFFLLFLIFLIFLIFHSFSCIPGYETSRALVYCYNFLCFKTLRGKKKT</sequence>
<gene>
    <name evidence="2" type="ORF">L211DRAFT_475230</name>
</gene>
<evidence type="ECO:0000256" key="1">
    <source>
        <dbReference type="SAM" id="Phobius"/>
    </source>
</evidence>
<feature type="transmembrane region" description="Helical" evidence="1">
    <location>
        <begin position="53"/>
        <end position="80"/>
    </location>
</feature>
<reference evidence="2 3" key="1">
    <citation type="journal article" date="2018" name="Nat. Ecol. Evol.">
        <title>Pezizomycetes genomes reveal the molecular basis of ectomycorrhizal truffle lifestyle.</title>
        <authorList>
            <person name="Murat C."/>
            <person name="Payen T."/>
            <person name="Noel B."/>
            <person name="Kuo A."/>
            <person name="Morin E."/>
            <person name="Chen J."/>
            <person name="Kohler A."/>
            <person name="Krizsan K."/>
            <person name="Balestrini R."/>
            <person name="Da Silva C."/>
            <person name="Montanini B."/>
            <person name="Hainaut M."/>
            <person name="Levati E."/>
            <person name="Barry K.W."/>
            <person name="Belfiori B."/>
            <person name="Cichocki N."/>
            <person name="Clum A."/>
            <person name="Dockter R.B."/>
            <person name="Fauchery L."/>
            <person name="Guy J."/>
            <person name="Iotti M."/>
            <person name="Le Tacon F."/>
            <person name="Lindquist E.A."/>
            <person name="Lipzen A."/>
            <person name="Malagnac F."/>
            <person name="Mello A."/>
            <person name="Molinier V."/>
            <person name="Miyauchi S."/>
            <person name="Poulain J."/>
            <person name="Riccioni C."/>
            <person name="Rubini A."/>
            <person name="Sitrit Y."/>
            <person name="Splivallo R."/>
            <person name="Traeger S."/>
            <person name="Wang M."/>
            <person name="Zifcakova L."/>
            <person name="Wipf D."/>
            <person name="Zambonelli A."/>
            <person name="Paolocci F."/>
            <person name="Nowrousian M."/>
            <person name="Ottonello S."/>
            <person name="Baldrian P."/>
            <person name="Spatafora J.W."/>
            <person name="Henrissat B."/>
            <person name="Nagy L.G."/>
            <person name="Aury J.M."/>
            <person name="Wincker P."/>
            <person name="Grigoriev I.V."/>
            <person name="Bonfante P."/>
            <person name="Martin F.M."/>
        </authorList>
    </citation>
    <scope>NUCLEOTIDE SEQUENCE [LARGE SCALE GENOMIC DNA]</scope>
    <source>
        <strain evidence="2 3">ATCC MYA-4762</strain>
    </source>
</reference>
<keyword evidence="1" id="KW-0812">Transmembrane</keyword>
<dbReference type="InParanoid" id="A0A3N4LYF9"/>
<accession>A0A3N4LYF9</accession>